<reference evidence="11" key="2">
    <citation type="submission" date="2025-08" db="UniProtKB">
        <authorList>
            <consortium name="Ensembl"/>
        </authorList>
    </citation>
    <scope>IDENTIFICATION</scope>
</reference>
<organism evidence="11 12">
    <name type="scientific">Denticeps clupeoides</name>
    <name type="common">denticle herring</name>
    <dbReference type="NCBI Taxonomy" id="299321"/>
    <lineage>
        <taxon>Eukaryota</taxon>
        <taxon>Metazoa</taxon>
        <taxon>Chordata</taxon>
        <taxon>Craniata</taxon>
        <taxon>Vertebrata</taxon>
        <taxon>Euteleostomi</taxon>
        <taxon>Actinopterygii</taxon>
        <taxon>Neopterygii</taxon>
        <taxon>Teleostei</taxon>
        <taxon>Clupei</taxon>
        <taxon>Clupeiformes</taxon>
        <taxon>Denticipitoidei</taxon>
        <taxon>Denticipitidae</taxon>
        <taxon>Denticeps</taxon>
    </lineage>
</organism>
<keyword evidence="12" id="KW-1185">Reference proteome</keyword>
<keyword evidence="8" id="KW-0482">Metalloprotease</keyword>
<proteinExistence type="inferred from homology"/>
<gene>
    <name evidence="11" type="primary">CPO</name>
</gene>
<evidence type="ECO:0000313" key="12">
    <source>
        <dbReference type="Proteomes" id="UP000694580"/>
    </source>
</evidence>
<dbReference type="PANTHER" id="PTHR11705">
    <property type="entry name" value="PROTEASE FAMILY M14 CARBOXYPEPTIDASE A,B"/>
    <property type="match status" value="1"/>
</dbReference>
<dbReference type="PANTHER" id="PTHR11705:SF19">
    <property type="entry name" value="CARBOXYPEPTIDASE O"/>
    <property type="match status" value="1"/>
</dbReference>
<evidence type="ECO:0000256" key="7">
    <source>
        <dbReference type="ARBA" id="ARBA00022833"/>
    </source>
</evidence>
<keyword evidence="4" id="KW-0645">Protease</keyword>
<keyword evidence="6" id="KW-0378">Hydrolase</keyword>
<dbReference type="GO" id="GO:0006508">
    <property type="term" value="P:proteolysis"/>
    <property type="evidence" value="ECO:0007669"/>
    <property type="project" value="UniProtKB-KW"/>
</dbReference>
<feature type="domain" description="Peptidase M14" evidence="10">
    <location>
        <begin position="74"/>
        <end position="370"/>
    </location>
</feature>
<evidence type="ECO:0000256" key="6">
    <source>
        <dbReference type="ARBA" id="ARBA00022801"/>
    </source>
</evidence>
<dbReference type="PRINTS" id="PR00765">
    <property type="entry name" value="CRBOXYPTASEA"/>
</dbReference>
<keyword evidence="3" id="KW-0121">Carboxypeptidase</keyword>
<dbReference type="PROSITE" id="PS00132">
    <property type="entry name" value="CARBOXYPEPT_ZN_1"/>
    <property type="match status" value="1"/>
</dbReference>
<dbReference type="Ensembl" id="ENSDCDT00010059527.1">
    <property type="protein sequence ID" value="ENSDCDP00010049160.1"/>
    <property type="gene ID" value="ENSDCDG00010029458.1"/>
</dbReference>
<evidence type="ECO:0000256" key="9">
    <source>
        <dbReference type="PROSITE-ProRule" id="PRU01379"/>
    </source>
</evidence>
<name>A0AAY4DV52_9TELE</name>
<comment type="similarity">
    <text evidence="2 9">Belongs to the peptidase M14 family.</text>
</comment>
<dbReference type="GO" id="GO:0005615">
    <property type="term" value="C:extracellular space"/>
    <property type="evidence" value="ECO:0007669"/>
    <property type="project" value="TreeGrafter"/>
</dbReference>
<sequence>TALILTSYYILSKHFYLPANYKNVQCTPVCKQRQHAKSNKTRTSFCHACFVTHGILIFCRLIKGHEARNYDYTIYHPLAEISTWMGQMVSENPDVVTLVDYGSTYENRTISLLKIGLKSDVTKKAVWMDCGIHAREWISPAFCQYFVKEILRTYKTDSKVEELLKNLDFYITPVLNVDGYLYTWKDNTTRLWRKTRSPGTDGCDCIGTDLNRNFEANWGMVGVSQNCCSNVYPGFKALSEAEARSVVDFVEPRKNDIVCFFTIHSYGQLILFPYGHPNVTAPNYNELAEISQAAAKAIKAVHGMTYTVGSFAEALYPAAGSSMDWARLIGIPFAFTFELRDEGSFELPENQILPTCEETYAGVHSVITYVHNKIFYSAAITASATLWTTLLATWFSCTFFS</sequence>
<evidence type="ECO:0000256" key="1">
    <source>
        <dbReference type="ARBA" id="ARBA00001947"/>
    </source>
</evidence>
<protein>
    <recommendedName>
        <fullName evidence="10">Peptidase M14 domain-containing protein</fullName>
    </recommendedName>
</protein>
<comment type="cofactor">
    <cofactor evidence="1">
        <name>Zn(2+)</name>
        <dbReference type="ChEBI" id="CHEBI:29105"/>
    </cofactor>
</comment>
<accession>A0AAY4DV52</accession>
<evidence type="ECO:0000256" key="4">
    <source>
        <dbReference type="ARBA" id="ARBA00022670"/>
    </source>
</evidence>
<keyword evidence="7" id="KW-0862">Zinc</keyword>
<evidence type="ECO:0000256" key="3">
    <source>
        <dbReference type="ARBA" id="ARBA00022645"/>
    </source>
</evidence>
<dbReference type="Gene3D" id="3.40.630.10">
    <property type="entry name" value="Zn peptidases"/>
    <property type="match status" value="1"/>
</dbReference>
<evidence type="ECO:0000259" key="10">
    <source>
        <dbReference type="PROSITE" id="PS52035"/>
    </source>
</evidence>
<dbReference type="Pfam" id="PF00246">
    <property type="entry name" value="Peptidase_M14"/>
    <property type="match status" value="1"/>
</dbReference>
<evidence type="ECO:0000256" key="8">
    <source>
        <dbReference type="ARBA" id="ARBA00023049"/>
    </source>
</evidence>
<dbReference type="FunFam" id="3.40.630.10:FF:000001">
    <property type="entry name" value="Carboxypeptidase B"/>
    <property type="match status" value="1"/>
</dbReference>
<dbReference type="AlphaFoldDB" id="A0AAY4DV52"/>
<reference evidence="11" key="3">
    <citation type="submission" date="2025-09" db="UniProtKB">
        <authorList>
            <consortium name="Ensembl"/>
        </authorList>
    </citation>
    <scope>IDENTIFICATION</scope>
</reference>
<evidence type="ECO:0000256" key="5">
    <source>
        <dbReference type="ARBA" id="ARBA00022723"/>
    </source>
</evidence>
<keyword evidence="5" id="KW-0479">Metal-binding</keyword>
<dbReference type="InterPro" id="IPR057246">
    <property type="entry name" value="CARBOXYPEPT_ZN_1"/>
</dbReference>
<dbReference type="GeneTree" id="ENSGT00940000161508"/>
<dbReference type="Proteomes" id="UP000694580">
    <property type="component" value="Chromosome 5"/>
</dbReference>
<reference evidence="11 12" key="1">
    <citation type="submission" date="2020-06" db="EMBL/GenBank/DDBJ databases">
        <authorList>
            <consortium name="Wellcome Sanger Institute Data Sharing"/>
        </authorList>
    </citation>
    <scope>NUCLEOTIDE SEQUENCE [LARGE SCALE GENOMIC DNA]</scope>
</reference>
<dbReference type="InterPro" id="IPR000834">
    <property type="entry name" value="Peptidase_M14"/>
</dbReference>
<evidence type="ECO:0000256" key="2">
    <source>
        <dbReference type="ARBA" id="ARBA00005988"/>
    </source>
</evidence>
<dbReference type="GO" id="GO:0004181">
    <property type="term" value="F:metallocarboxypeptidase activity"/>
    <property type="evidence" value="ECO:0007669"/>
    <property type="project" value="InterPro"/>
</dbReference>
<dbReference type="PROSITE" id="PS52035">
    <property type="entry name" value="PEPTIDASE_M14"/>
    <property type="match status" value="1"/>
</dbReference>
<dbReference type="SUPFAM" id="SSF53187">
    <property type="entry name" value="Zn-dependent exopeptidases"/>
    <property type="match status" value="1"/>
</dbReference>
<evidence type="ECO:0000313" key="11">
    <source>
        <dbReference type="Ensembl" id="ENSDCDP00010049160.1"/>
    </source>
</evidence>
<dbReference type="GO" id="GO:0008270">
    <property type="term" value="F:zinc ion binding"/>
    <property type="evidence" value="ECO:0007669"/>
    <property type="project" value="InterPro"/>
</dbReference>
<feature type="active site" description="Proton donor/acceptor" evidence="9">
    <location>
        <position position="338"/>
    </location>
</feature>
<dbReference type="SMART" id="SM00631">
    <property type="entry name" value="Zn_pept"/>
    <property type="match status" value="1"/>
</dbReference>